<sequence length="264" mass="30373">MNKREVTFSNLIKLIKDRRPFSIIGIVFIFSSIFILLPSILFMTKSFVEAYQKYDFKKIEQNGTEKNAKITDLRPINNVTINGEHPLKISYEFLDNGVIKSDKFQTMDLEKTNEMKIGSEIKIKTFENQTKIQNLEPFIFPFYLFYILPFIFFVLGSVFSAIGLIPALRDYNLYKNGLVKEGTIIALTPNSGLPITNIGQSILINYYYLAANGQKIFGKSKTTDFSIMTEKKAEDKIKLFVSENDETKSCMVPKLEAMKNNWKI</sequence>
<evidence type="ECO:0000256" key="1">
    <source>
        <dbReference type="SAM" id="Phobius"/>
    </source>
</evidence>
<organism evidence="2 3">
    <name type="scientific">Flavobacterium omnivorum</name>
    <dbReference type="NCBI Taxonomy" id="178355"/>
    <lineage>
        <taxon>Bacteria</taxon>
        <taxon>Pseudomonadati</taxon>
        <taxon>Bacteroidota</taxon>
        <taxon>Flavobacteriia</taxon>
        <taxon>Flavobacteriales</taxon>
        <taxon>Flavobacteriaceae</taxon>
        <taxon>Flavobacterium</taxon>
    </lineage>
</organism>
<keyword evidence="1" id="KW-1133">Transmembrane helix</keyword>
<reference evidence="3" key="1">
    <citation type="submission" date="2016-10" db="EMBL/GenBank/DDBJ databases">
        <authorList>
            <person name="Varghese N."/>
            <person name="Submissions S."/>
        </authorList>
    </citation>
    <scope>NUCLEOTIDE SEQUENCE [LARGE SCALE GENOMIC DNA]</scope>
    <source>
        <strain evidence="3">CGMCC 1.2747</strain>
    </source>
</reference>
<evidence type="ECO:0000313" key="3">
    <source>
        <dbReference type="Proteomes" id="UP000199274"/>
    </source>
</evidence>
<dbReference type="EMBL" id="FNDB01000001">
    <property type="protein sequence ID" value="SDG67742.1"/>
    <property type="molecule type" value="Genomic_DNA"/>
</dbReference>
<feature type="transmembrane region" description="Helical" evidence="1">
    <location>
        <begin position="143"/>
        <end position="165"/>
    </location>
</feature>
<accession>A0A1G7W6X9</accession>
<keyword evidence="1" id="KW-0472">Membrane</keyword>
<dbReference type="Proteomes" id="UP000199274">
    <property type="component" value="Unassembled WGS sequence"/>
</dbReference>
<dbReference type="OrthoDB" id="1339184at2"/>
<name>A0A1G7W6X9_9FLAO</name>
<feature type="transmembrane region" description="Helical" evidence="1">
    <location>
        <begin position="21"/>
        <end position="43"/>
    </location>
</feature>
<dbReference type="RefSeq" id="WP_091254358.1">
    <property type="nucleotide sequence ID" value="NZ_FNDB01000001.1"/>
</dbReference>
<protein>
    <recommendedName>
        <fullName evidence="4">DUF3592 domain-containing protein</fullName>
    </recommendedName>
</protein>
<proteinExistence type="predicted"/>
<evidence type="ECO:0008006" key="4">
    <source>
        <dbReference type="Google" id="ProtNLM"/>
    </source>
</evidence>
<dbReference type="AlphaFoldDB" id="A0A1G7W6X9"/>
<keyword evidence="1" id="KW-0812">Transmembrane</keyword>
<keyword evidence="3" id="KW-1185">Reference proteome</keyword>
<evidence type="ECO:0000313" key="2">
    <source>
        <dbReference type="EMBL" id="SDG67742.1"/>
    </source>
</evidence>
<gene>
    <name evidence="2" type="ORF">SAMN04488062_101351</name>
</gene>